<comment type="subcellular location">
    <subcellularLocation>
        <location evidence="1 10">Nucleus</location>
    </subcellularLocation>
</comment>
<feature type="compositionally biased region" description="Basic residues" evidence="11">
    <location>
        <begin position="534"/>
        <end position="544"/>
    </location>
</feature>
<reference evidence="13 14" key="1">
    <citation type="journal article" date="2022" name="Gigascience">
        <title>A chromosome-level genome assembly and annotation of the desert horned lizard, Phrynosoma platyrhinos, provides insight into chromosomal rearrangements among reptiles.</title>
        <authorList>
            <person name="Koochekian N."/>
            <person name="Ascanio A."/>
            <person name="Farleigh K."/>
            <person name="Card D.C."/>
            <person name="Schield D.R."/>
            <person name="Castoe T.A."/>
            <person name="Jezkova T."/>
        </authorList>
    </citation>
    <scope>NUCLEOTIDE SEQUENCE [LARGE SCALE GENOMIC DNA]</scope>
    <source>
        <strain evidence="13">NK-2021</strain>
    </source>
</reference>
<sequence>MGRRVALWEPEVAMENTMESGSMETIAANPPGGGSNGLEEPKKMTREDWRKKKELEEQRKLGNAPAEVDEEGKDINPHIPQYISSVPWYIDPSKRPTLKHQRPQPEKQREFTSLGEWYKRGVKENAVATKYRKGACENCGALTHKKKDCLERPRRVGAKYTGTNIAPDEHMQPQLMFDYDGKRDRWNGYNPEEHMKIVEEYAKVDLAKRTLKAQKLQEELASGKLTEQVAITLLGYSSSSNHIASGQDEEETYQKLDQFVVLRCVIKVALLLPDPEFHISLLMFFQYLRNLDPNSAYYDPKTRAMRENPYANAGKNPDEVSYAGDNFVRYTGATISMAQTQLTIRVEGHWASSGSPWRWLQETHVFAWEAYEKGSEVHLQADPTKLELLYKSFKVKKEDFKEQQKESILEKYGGQEHLDAPPPELLLAQTEDYVEYSRHGTVIKGQEKAVARSKYEEDVMINNHTCIWGSYWKEGKWGYKCCYSFVKYSYCTGEAGKELTNADEELPSDLHEEEYMTKPKTLVEIHQEKQKEEKKKKKKKHKKCTSSDSEGEERKKQEKLKKALNAEEARLLHVKEIMQLDERKRPYNSMYESREPTEEEMEAYRMKRQRPDDPMASFLGQ</sequence>
<evidence type="ECO:0000256" key="8">
    <source>
        <dbReference type="ARBA" id="ARBA00045201"/>
    </source>
</evidence>
<name>A0ABQ7TJL9_PHRPL</name>
<feature type="region of interest" description="Disordered" evidence="11">
    <location>
        <begin position="527"/>
        <end position="621"/>
    </location>
</feature>
<keyword evidence="14" id="KW-1185">Reference proteome</keyword>
<dbReference type="Proteomes" id="UP000826234">
    <property type="component" value="Unassembled WGS sequence"/>
</dbReference>
<comment type="subunit">
    <text evidence="9">Component of pre-catalytic, catalytic and post-catalytic spliceosomes. Associates with the spliceosome prior to recognition of the 3'-splice site for step II, probably during catalysis of step I.</text>
</comment>
<evidence type="ECO:0000256" key="3">
    <source>
        <dbReference type="ARBA" id="ARBA00021377"/>
    </source>
</evidence>
<feature type="compositionally biased region" description="Basic and acidic residues" evidence="11">
    <location>
        <begin position="592"/>
        <end position="613"/>
    </location>
</feature>
<protein>
    <recommendedName>
        <fullName evidence="3 10">Pre-mRNA-splicing factor SLU7</fullName>
    </recommendedName>
</protein>
<evidence type="ECO:0000256" key="5">
    <source>
        <dbReference type="ARBA" id="ARBA00022728"/>
    </source>
</evidence>
<feature type="compositionally biased region" description="Basic and acidic residues" evidence="11">
    <location>
        <begin position="552"/>
        <end position="585"/>
    </location>
</feature>
<feature type="domain" description="Pre-mRNA-splicing factor SLU7" evidence="12">
    <location>
        <begin position="286"/>
        <end position="342"/>
    </location>
</feature>
<accession>A0ABQ7TJL9</accession>
<comment type="caution">
    <text evidence="13">The sequence shown here is derived from an EMBL/GenBank/DDBJ whole genome shotgun (WGS) entry which is preliminary data.</text>
</comment>
<proteinExistence type="inferred from homology"/>
<feature type="domain" description="Pre-mRNA-splicing factor SLU7" evidence="12">
    <location>
        <begin position="361"/>
        <end position="470"/>
    </location>
</feature>
<evidence type="ECO:0000256" key="4">
    <source>
        <dbReference type="ARBA" id="ARBA00022664"/>
    </source>
</evidence>
<keyword evidence="7 10" id="KW-0539">Nucleus</keyword>
<comment type="subunit">
    <text evidence="10">Associated with the spliceosome.</text>
</comment>
<dbReference type="PANTHER" id="PTHR12942:SF2">
    <property type="entry name" value="PRE-MRNA-SPLICING FACTOR SLU7"/>
    <property type="match status" value="1"/>
</dbReference>
<comment type="function">
    <text evidence="8">Required for pre-mRNA splicing as component of the spliceosome. Participates in the second catalytic step of pre-mRNA splicing, when the free hydroxyl group of exon I attacks the 3'-splice site to generate spliced mRNA and the excised lariat intron. Required for holding exon 1 properly in the spliceosome and for correct AG identification when more than one possible AG exists in 3'-splicing site region. May be involved in the activation of proximal AG. Probably also involved in alternative splicing regulation.</text>
</comment>
<comment type="similarity">
    <text evidence="2 10">Belongs to the SLU7 family.</text>
</comment>
<keyword evidence="4 10" id="KW-0507">mRNA processing</keyword>
<feature type="compositionally biased region" description="Basic and acidic residues" evidence="11">
    <location>
        <begin position="39"/>
        <end position="60"/>
    </location>
</feature>
<evidence type="ECO:0000313" key="13">
    <source>
        <dbReference type="EMBL" id="KAH0629662.1"/>
    </source>
</evidence>
<evidence type="ECO:0000256" key="11">
    <source>
        <dbReference type="SAM" id="MobiDB-lite"/>
    </source>
</evidence>
<dbReference type="PANTHER" id="PTHR12942">
    <property type="entry name" value="STEP II SPLICING FACTOR SLU7"/>
    <property type="match status" value="1"/>
</dbReference>
<keyword evidence="5 10" id="KW-0747">Spliceosome</keyword>
<dbReference type="EMBL" id="JAIPUX010000439">
    <property type="protein sequence ID" value="KAH0629662.1"/>
    <property type="molecule type" value="Genomic_DNA"/>
</dbReference>
<keyword evidence="6 10" id="KW-0508">mRNA splicing</keyword>
<evidence type="ECO:0000256" key="10">
    <source>
        <dbReference type="RuleBase" id="RU367071"/>
    </source>
</evidence>
<evidence type="ECO:0000256" key="9">
    <source>
        <dbReference type="ARBA" id="ARBA00046810"/>
    </source>
</evidence>
<dbReference type="InterPro" id="IPR021715">
    <property type="entry name" value="Slu7_dom"/>
</dbReference>
<organism evidence="13 14">
    <name type="scientific">Phrynosoma platyrhinos</name>
    <name type="common">Desert horned lizard</name>
    <dbReference type="NCBI Taxonomy" id="52577"/>
    <lineage>
        <taxon>Eukaryota</taxon>
        <taxon>Metazoa</taxon>
        <taxon>Chordata</taxon>
        <taxon>Craniata</taxon>
        <taxon>Vertebrata</taxon>
        <taxon>Euteleostomi</taxon>
        <taxon>Lepidosauria</taxon>
        <taxon>Squamata</taxon>
        <taxon>Bifurcata</taxon>
        <taxon>Unidentata</taxon>
        <taxon>Episquamata</taxon>
        <taxon>Toxicofera</taxon>
        <taxon>Iguania</taxon>
        <taxon>Phrynosomatidae</taxon>
        <taxon>Phrynosomatinae</taxon>
        <taxon>Phrynosoma</taxon>
    </lineage>
</organism>
<evidence type="ECO:0000256" key="1">
    <source>
        <dbReference type="ARBA" id="ARBA00004123"/>
    </source>
</evidence>
<feature type="region of interest" description="Disordered" evidence="11">
    <location>
        <begin position="17"/>
        <end position="77"/>
    </location>
</feature>
<evidence type="ECO:0000259" key="12">
    <source>
        <dbReference type="Pfam" id="PF11708"/>
    </source>
</evidence>
<evidence type="ECO:0000256" key="7">
    <source>
        <dbReference type="ARBA" id="ARBA00023242"/>
    </source>
</evidence>
<evidence type="ECO:0000256" key="2">
    <source>
        <dbReference type="ARBA" id="ARBA00007203"/>
    </source>
</evidence>
<gene>
    <name evidence="13" type="ORF">JD844_011896</name>
</gene>
<comment type="function">
    <text evidence="10">Involved in pre-mRNA splicing.</text>
</comment>
<feature type="domain" description="Pre-mRNA-splicing factor SLU7" evidence="12">
    <location>
        <begin position="178"/>
        <end position="252"/>
    </location>
</feature>
<evidence type="ECO:0000313" key="14">
    <source>
        <dbReference type="Proteomes" id="UP000826234"/>
    </source>
</evidence>
<dbReference type="InterPro" id="IPR039974">
    <property type="entry name" value="Splicing_factor_SLU7"/>
</dbReference>
<dbReference type="Pfam" id="PF11708">
    <property type="entry name" value="Slu7"/>
    <property type="match status" value="3"/>
</dbReference>
<evidence type="ECO:0000256" key="6">
    <source>
        <dbReference type="ARBA" id="ARBA00023187"/>
    </source>
</evidence>